<proteinExistence type="predicted"/>
<sequence length="208" mass="22894">MSERKDETCFLIPALRPRGRVLRGNLTGDEIRPQSASRCFGHNGPALQDAVYADAAAWLVGVEESLGLLISSAHHGMSSLMADELCELRDSLLRDGTPQDRQEARVDSTLPTADRNQKVDTTPSWPSRGFLMDAFGQDLQMTTTGIATGITGRLPARTLETTRPADWFLPSISCSTFTRQLCEHLKGISLSSRNAEVIELPNQSRHRC</sequence>
<feature type="region of interest" description="Disordered" evidence="1">
    <location>
        <begin position="94"/>
        <end position="125"/>
    </location>
</feature>
<dbReference type="RefSeq" id="XP_066656216.1">
    <property type="nucleotide sequence ID" value="XM_066795431.1"/>
</dbReference>
<feature type="compositionally biased region" description="Basic and acidic residues" evidence="1">
    <location>
        <begin position="94"/>
        <end position="106"/>
    </location>
</feature>
<dbReference type="Proteomes" id="UP001360953">
    <property type="component" value="Unassembled WGS sequence"/>
</dbReference>
<protein>
    <submittedName>
        <fullName evidence="2">Uncharacterized protein</fullName>
    </submittedName>
</protein>
<evidence type="ECO:0000256" key="1">
    <source>
        <dbReference type="SAM" id="MobiDB-lite"/>
    </source>
</evidence>
<comment type="caution">
    <text evidence="2">The sequence shown here is derived from an EMBL/GenBank/DDBJ whole genome shotgun (WGS) entry which is preliminary data.</text>
</comment>
<accession>A0ABR1LTR5</accession>
<evidence type="ECO:0000313" key="2">
    <source>
        <dbReference type="EMBL" id="KAK7538529.1"/>
    </source>
</evidence>
<organism evidence="2 3">
    <name type="scientific">Phyllosticta citribraziliensis</name>
    <dbReference type="NCBI Taxonomy" id="989973"/>
    <lineage>
        <taxon>Eukaryota</taxon>
        <taxon>Fungi</taxon>
        <taxon>Dikarya</taxon>
        <taxon>Ascomycota</taxon>
        <taxon>Pezizomycotina</taxon>
        <taxon>Dothideomycetes</taxon>
        <taxon>Dothideomycetes incertae sedis</taxon>
        <taxon>Botryosphaeriales</taxon>
        <taxon>Phyllostictaceae</taxon>
        <taxon>Phyllosticta</taxon>
    </lineage>
</organism>
<evidence type="ECO:0000313" key="3">
    <source>
        <dbReference type="Proteomes" id="UP001360953"/>
    </source>
</evidence>
<gene>
    <name evidence="2" type="ORF">J3D65DRAFT_332655</name>
</gene>
<keyword evidence="3" id="KW-1185">Reference proteome</keyword>
<name>A0ABR1LTR5_9PEZI</name>
<reference evidence="2 3" key="1">
    <citation type="submission" date="2024-04" db="EMBL/GenBank/DDBJ databases">
        <title>Phyllosticta paracitricarpa is synonymous to the EU quarantine fungus P. citricarpa based on phylogenomic analyses.</title>
        <authorList>
            <consortium name="Lawrence Berkeley National Laboratory"/>
            <person name="Van ingen-buijs V.A."/>
            <person name="Van westerhoven A.C."/>
            <person name="Haridas S."/>
            <person name="Skiadas P."/>
            <person name="Martin F."/>
            <person name="Groenewald J.Z."/>
            <person name="Crous P.W."/>
            <person name="Seidl M.F."/>
        </authorList>
    </citation>
    <scope>NUCLEOTIDE SEQUENCE [LARGE SCALE GENOMIC DNA]</scope>
    <source>
        <strain evidence="2 3">CPC 17464</strain>
    </source>
</reference>
<dbReference type="EMBL" id="JBBPEH010000005">
    <property type="protein sequence ID" value="KAK7538529.1"/>
    <property type="molecule type" value="Genomic_DNA"/>
</dbReference>
<dbReference type="GeneID" id="92028337"/>